<dbReference type="InterPro" id="IPR011278">
    <property type="entry name" value="2-MeCitrate/Citrate_synth_II"/>
</dbReference>
<dbReference type="GO" id="GO:0036440">
    <property type="term" value="F:citrate synthase activity"/>
    <property type="evidence" value="ECO:0007669"/>
    <property type="project" value="UniProtKB-EC"/>
</dbReference>
<comment type="catalytic activity">
    <reaction evidence="5">
        <text>oxaloacetate + acetyl-CoA + H2O = citrate + CoA + H(+)</text>
        <dbReference type="Rhea" id="RHEA:16845"/>
        <dbReference type="ChEBI" id="CHEBI:15377"/>
        <dbReference type="ChEBI" id="CHEBI:15378"/>
        <dbReference type="ChEBI" id="CHEBI:16452"/>
        <dbReference type="ChEBI" id="CHEBI:16947"/>
        <dbReference type="ChEBI" id="CHEBI:57287"/>
        <dbReference type="ChEBI" id="CHEBI:57288"/>
        <dbReference type="EC" id="2.3.3.16"/>
    </reaction>
</comment>
<evidence type="ECO:0000256" key="1">
    <source>
        <dbReference type="ARBA" id="ARBA00004751"/>
    </source>
</evidence>
<evidence type="ECO:0000256" key="6">
    <source>
        <dbReference type="PIRNR" id="PIRNR001369"/>
    </source>
</evidence>
<dbReference type="PANTHER" id="PTHR11739">
    <property type="entry name" value="CITRATE SYNTHASE"/>
    <property type="match status" value="1"/>
</dbReference>
<comment type="caution">
    <text evidence="8">The sequence shown here is derived from an EMBL/GenBank/DDBJ whole genome shotgun (WGS) entry which is preliminary data.</text>
</comment>
<dbReference type="GO" id="GO:0006099">
    <property type="term" value="P:tricarboxylic acid cycle"/>
    <property type="evidence" value="ECO:0007669"/>
    <property type="project" value="UniProtKB-UniPathway"/>
</dbReference>
<evidence type="ECO:0000256" key="3">
    <source>
        <dbReference type="ARBA" id="ARBA00022532"/>
    </source>
</evidence>
<dbReference type="InterPro" id="IPR016142">
    <property type="entry name" value="Citrate_synth-like_lrg_a-sub"/>
</dbReference>
<accession>A0A851GJM2</accession>
<evidence type="ECO:0000313" key="8">
    <source>
        <dbReference type="EMBL" id="NWK55365.1"/>
    </source>
</evidence>
<name>A0A851GJM2_9BACT</name>
<proteinExistence type="inferred from homology"/>
<dbReference type="AlphaFoldDB" id="A0A851GJM2"/>
<dbReference type="Proteomes" id="UP000557872">
    <property type="component" value="Unassembled WGS sequence"/>
</dbReference>
<dbReference type="PRINTS" id="PR00143">
    <property type="entry name" value="CITRTSNTHASE"/>
</dbReference>
<protein>
    <recommendedName>
        <fullName evidence="6">Citrate synthase</fullName>
    </recommendedName>
</protein>
<dbReference type="EMBL" id="JACBAZ010000002">
    <property type="protein sequence ID" value="NWK55365.1"/>
    <property type="molecule type" value="Genomic_DNA"/>
</dbReference>
<organism evidence="8 9">
    <name type="scientific">Oceaniferula marina</name>
    <dbReference type="NCBI Taxonomy" id="2748318"/>
    <lineage>
        <taxon>Bacteria</taxon>
        <taxon>Pseudomonadati</taxon>
        <taxon>Verrucomicrobiota</taxon>
        <taxon>Verrucomicrobiia</taxon>
        <taxon>Verrucomicrobiales</taxon>
        <taxon>Verrucomicrobiaceae</taxon>
        <taxon>Oceaniferula</taxon>
    </lineage>
</organism>
<evidence type="ECO:0000256" key="2">
    <source>
        <dbReference type="ARBA" id="ARBA00010566"/>
    </source>
</evidence>
<dbReference type="SUPFAM" id="SSF48256">
    <property type="entry name" value="Citrate synthase"/>
    <property type="match status" value="1"/>
</dbReference>
<keyword evidence="3" id="KW-0816">Tricarboxylic acid cycle</keyword>
<keyword evidence="4 6" id="KW-0808">Transferase</keyword>
<dbReference type="Pfam" id="PF00285">
    <property type="entry name" value="Citrate_synt"/>
    <property type="match status" value="1"/>
</dbReference>
<comment type="similarity">
    <text evidence="2 6">Belongs to the citrate synthase family.</text>
</comment>
<gene>
    <name evidence="8" type="ORF">HW115_07065</name>
</gene>
<evidence type="ECO:0000256" key="7">
    <source>
        <dbReference type="PIRSR" id="PIRSR001369-1"/>
    </source>
</evidence>
<dbReference type="RefSeq" id="WP_178931883.1">
    <property type="nucleotide sequence ID" value="NZ_JACBAZ010000002.1"/>
</dbReference>
<dbReference type="PIRSF" id="PIRSF001369">
    <property type="entry name" value="Citrate_synth"/>
    <property type="match status" value="1"/>
</dbReference>
<reference evidence="8 9" key="1">
    <citation type="submission" date="2020-07" db="EMBL/GenBank/DDBJ databases">
        <title>Roseicoccus Jingziensis gen. nov., sp. nov., isolated from coastal seawater.</title>
        <authorList>
            <person name="Feng X."/>
        </authorList>
    </citation>
    <scope>NUCLEOTIDE SEQUENCE [LARGE SCALE GENOMIC DNA]</scope>
    <source>
        <strain evidence="8 9">N1E253</strain>
    </source>
</reference>
<dbReference type="InterPro" id="IPR016143">
    <property type="entry name" value="Citrate_synth-like_sm_a-sub"/>
</dbReference>
<feature type="active site" evidence="7">
    <location>
        <position position="261"/>
    </location>
</feature>
<dbReference type="GO" id="GO:0005975">
    <property type="term" value="P:carbohydrate metabolic process"/>
    <property type="evidence" value="ECO:0007669"/>
    <property type="project" value="TreeGrafter"/>
</dbReference>
<comment type="pathway">
    <text evidence="1">Carbohydrate metabolism; tricarboxylic acid cycle; isocitrate from oxaloacetate: step 1/2.</text>
</comment>
<evidence type="ECO:0000256" key="5">
    <source>
        <dbReference type="ARBA" id="ARBA00049288"/>
    </source>
</evidence>
<dbReference type="GO" id="GO:0005829">
    <property type="term" value="C:cytosol"/>
    <property type="evidence" value="ECO:0007669"/>
    <property type="project" value="TreeGrafter"/>
</dbReference>
<dbReference type="NCBIfam" id="TIGR01800">
    <property type="entry name" value="cit_synth_II"/>
    <property type="match status" value="1"/>
</dbReference>
<dbReference type="InterPro" id="IPR036969">
    <property type="entry name" value="Citrate_synthase_sf"/>
</dbReference>
<evidence type="ECO:0000313" key="9">
    <source>
        <dbReference type="Proteomes" id="UP000557872"/>
    </source>
</evidence>
<dbReference type="InterPro" id="IPR002020">
    <property type="entry name" value="Citrate_synthase"/>
</dbReference>
<dbReference type="InterPro" id="IPR024176">
    <property type="entry name" value="Citrate_synthase_bac-typ"/>
</dbReference>
<sequence length="376" mass="41821">MSDYAKGLEGVIANESALSDVKGLEGKLSYLGYDIDDLVDQCCFGEVCYLLLNGRLPNARELKNFQQKLRHSRDLPPQVIEFLKNAPHDASPMDVLRTGVSMLGLYDKRSKIGEPDHDALYEAAISIMARVPVIVAYYHRARMGLDLPPIRTDLSGAAHFLYLINGEEPTEAAVKTLDIAYIIHADHGMNASTFSARVTCGTLSDIYSAMTAAIGTLKGPLHGGANEGVIHMLEKIGREDKVDAFVEDCLERKKKIMGIGHRVYKVLDPRAPHLQKMAIELTEELGEPKWINMSNRIAEIMLERKGLNANVDFYSATVYYSLGIPTDLFTPIFAIARTAGWAAQILEQLRDNRLYRPLTKYVGPQETMPVPPMSER</sequence>
<dbReference type="Gene3D" id="1.10.230.10">
    <property type="entry name" value="Cytochrome P450-Terp, domain 2"/>
    <property type="match status" value="1"/>
</dbReference>
<dbReference type="UniPathway" id="UPA00223"/>
<feature type="active site" evidence="7">
    <location>
        <position position="312"/>
    </location>
</feature>
<evidence type="ECO:0000256" key="4">
    <source>
        <dbReference type="ARBA" id="ARBA00022679"/>
    </source>
</evidence>
<dbReference type="PANTHER" id="PTHR11739:SF4">
    <property type="entry name" value="CITRATE SYNTHASE, PEROXISOMAL"/>
    <property type="match status" value="1"/>
</dbReference>
<keyword evidence="9" id="KW-1185">Reference proteome</keyword>
<dbReference type="Gene3D" id="1.10.580.10">
    <property type="entry name" value="Citrate Synthase, domain 1"/>
    <property type="match status" value="1"/>
</dbReference>